<organism evidence="1 2">
    <name type="scientific">Rotaria socialis</name>
    <dbReference type="NCBI Taxonomy" id="392032"/>
    <lineage>
        <taxon>Eukaryota</taxon>
        <taxon>Metazoa</taxon>
        <taxon>Spiralia</taxon>
        <taxon>Gnathifera</taxon>
        <taxon>Rotifera</taxon>
        <taxon>Eurotatoria</taxon>
        <taxon>Bdelloidea</taxon>
        <taxon>Philodinida</taxon>
        <taxon>Philodinidae</taxon>
        <taxon>Rotaria</taxon>
    </lineage>
</organism>
<dbReference type="AlphaFoldDB" id="A0A821Y1B3"/>
<evidence type="ECO:0000313" key="2">
    <source>
        <dbReference type="Proteomes" id="UP000663873"/>
    </source>
</evidence>
<dbReference type="Gene3D" id="3.80.10.10">
    <property type="entry name" value="Ribonuclease Inhibitor"/>
    <property type="match status" value="1"/>
</dbReference>
<dbReference type="EMBL" id="CAJOBP010093291">
    <property type="protein sequence ID" value="CAF4954442.1"/>
    <property type="molecule type" value="Genomic_DNA"/>
</dbReference>
<gene>
    <name evidence="1" type="ORF">UJA718_LOCUS47916</name>
</gene>
<dbReference type="InterPro" id="IPR032675">
    <property type="entry name" value="LRR_dom_sf"/>
</dbReference>
<name>A0A821Y1B3_9BILA</name>
<feature type="non-terminal residue" evidence="1">
    <location>
        <position position="60"/>
    </location>
</feature>
<feature type="non-terminal residue" evidence="1">
    <location>
        <position position="1"/>
    </location>
</feature>
<comment type="caution">
    <text evidence="1">The sequence shown here is derived from an EMBL/GenBank/DDBJ whole genome shotgun (WGS) entry which is preliminary data.</text>
</comment>
<evidence type="ECO:0000313" key="1">
    <source>
        <dbReference type="EMBL" id="CAF4954442.1"/>
    </source>
</evidence>
<proteinExistence type="predicted"/>
<protein>
    <submittedName>
        <fullName evidence="1">Uncharacterized protein</fullName>
    </submittedName>
</protein>
<dbReference type="Proteomes" id="UP000663873">
    <property type="component" value="Unassembled WGS sequence"/>
</dbReference>
<sequence length="60" mass="6509">MGIDGGKLLAEALITCHKNSEGKFALKQFVAGRNRLENEGAQALSKAFEVGFGFVSFEIY</sequence>
<keyword evidence="2" id="KW-1185">Reference proteome</keyword>
<reference evidence="1" key="1">
    <citation type="submission" date="2021-02" db="EMBL/GenBank/DDBJ databases">
        <authorList>
            <person name="Nowell W R."/>
        </authorList>
    </citation>
    <scope>NUCLEOTIDE SEQUENCE</scope>
</reference>
<accession>A0A821Y1B3</accession>